<accession>A0A0H5RE19</accession>
<feature type="chain" id="PRO_5005224041" description="Auto-transporter adhesin head GIN domain-containing protein" evidence="1">
    <location>
        <begin position="19"/>
        <end position="316"/>
    </location>
</feature>
<evidence type="ECO:0000256" key="1">
    <source>
        <dbReference type="SAM" id="SignalP"/>
    </source>
</evidence>
<feature type="signal peptide" evidence="1">
    <location>
        <begin position="1"/>
        <end position="18"/>
    </location>
</feature>
<evidence type="ECO:0008006" key="3">
    <source>
        <dbReference type="Google" id="ProtNLM"/>
    </source>
</evidence>
<sequence length="316" mass="34260">MLWPLLCLVSITYSSIIAVKNPNLLSWDAFVLRRPVSMLSAFEFENKSSHFPKQVIFLNVNTLMEDVNFRNLQNVEFRPSSCSTIPFSSKNLFVLTRCSNITFRGMAGINLQLDNSFSVTVVGSNFDNEFSIKILHGQRSSTVSLIGGTGINSLFLQGKYDDAVTIGIAHFEKIVLYSLSGGRAVIANDRIGLGSFKVLIDGAALSSFAVVLPNSYVTVQDFQGRSALSLNCSHAVFQDNVVVKKLDVHASLIDVESSSSLFADSSIQFGHSDVIMAKSSYIPCETLVIDGSFIRAAGSITTTQSIILGTSLTSAV</sequence>
<dbReference type="AlphaFoldDB" id="A0A0H5RE19"/>
<evidence type="ECO:0000313" key="2">
    <source>
        <dbReference type="EMBL" id="CRZ11777.1"/>
    </source>
</evidence>
<keyword evidence="1" id="KW-0732">Signal</keyword>
<name>A0A0H5RE19_9EUKA</name>
<dbReference type="EMBL" id="HACM01011335">
    <property type="protein sequence ID" value="CRZ11777.1"/>
    <property type="molecule type" value="Transcribed_RNA"/>
</dbReference>
<proteinExistence type="predicted"/>
<protein>
    <recommendedName>
        <fullName evidence="3">Auto-transporter adhesin head GIN domain-containing protein</fullName>
    </recommendedName>
</protein>
<feature type="non-terminal residue" evidence="2">
    <location>
        <position position="316"/>
    </location>
</feature>
<reference evidence="2" key="1">
    <citation type="submission" date="2015-04" db="EMBL/GenBank/DDBJ databases">
        <title>The genome sequence of the plant pathogenic Rhizarian Plasmodiophora brassicae reveals insights in its biotrophic life cycle and the origin of chitin synthesis.</title>
        <authorList>
            <person name="Schwelm A."/>
            <person name="Fogelqvist J."/>
            <person name="Knaust A."/>
            <person name="Julke S."/>
            <person name="Lilja T."/>
            <person name="Dhandapani V."/>
            <person name="Bonilla-Rosso G."/>
            <person name="Karlsson M."/>
            <person name="Shevchenko A."/>
            <person name="Choi S.R."/>
            <person name="Kim H.G."/>
            <person name="Park J.Y."/>
            <person name="Lim Y.P."/>
            <person name="Ludwig-Muller J."/>
            <person name="Dixelius C."/>
        </authorList>
    </citation>
    <scope>NUCLEOTIDE SEQUENCE</scope>
    <source>
        <tissue evidence="2">Potato root galls</tissue>
    </source>
</reference>
<organism evidence="2">
    <name type="scientific">Spongospora subterranea</name>
    <dbReference type="NCBI Taxonomy" id="70186"/>
    <lineage>
        <taxon>Eukaryota</taxon>
        <taxon>Sar</taxon>
        <taxon>Rhizaria</taxon>
        <taxon>Endomyxa</taxon>
        <taxon>Phytomyxea</taxon>
        <taxon>Plasmodiophorida</taxon>
        <taxon>Plasmodiophoridae</taxon>
        <taxon>Spongospora</taxon>
    </lineage>
</organism>